<evidence type="ECO:0000256" key="6">
    <source>
        <dbReference type="ARBA" id="ARBA00023015"/>
    </source>
</evidence>
<dbReference type="GO" id="GO:0008270">
    <property type="term" value="F:zinc ion binding"/>
    <property type="evidence" value="ECO:0007669"/>
    <property type="project" value="UniProtKB-KW"/>
</dbReference>
<protein>
    <recommendedName>
        <fullName evidence="13">C2H2-type domain-containing protein</fullName>
    </recommendedName>
</protein>
<feature type="domain" description="C2H2-type" evidence="13">
    <location>
        <begin position="261"/>
        <end position="289"/>
    </location>
</feature>
<feature type="domain" description="C2H2-type" evidence="13">
    <location>
        <begin position="205"/>
        <end position="232"/>
    </location>
</feature>
<dbReference type="PROSITE" id="PS00028">
    <property type="entry name" value="ZINC_FINGER_C2H2_1"/>
    <property type="match status" value="5"/>
</dbReference>
<feature type="compositionally biased region" description="Basic and acidic residues" evidence="12">
    <location>
        <begin position="150"/>
        <end position="165"/>
    </location>
</feature>
<dbReference type="GO" id="GO:0000978">
    <property type="term" value="F:RNA polymerase II cis-regulatory region sequence-specific DNA binding"/>
    <property type="evidence" value="ECO:0007669"/>
    <property type="project" value="TreeGrafter"/>
</dbReference>
<feature type="compositionally biased region" description="Basic and acidic residues" evidence="12">
    <location>
        <begin position="484"/>
        <end position="497"/>
    </location>
</feature>
<feature type="domain" description="C2H2-type" evidence="13">
    <location>
        <begin position="233"/>
        <end position="260"/>
    </location>
</feature>
<evidence type="ECO:0000313" key="14">
    <source>
        <dbReference type="EMBL" id="KAK3543385.1"/>
    </source>
</evidence>
<keyword evidence="7" id="KW-0238">DNA-binding</keyword>
<keyword evidence="9" id="KW-0539">Nucleus</keyword>
<comment type="similarity">
    <text evidence="10">Belongs to the Ikaros C2H2-type zinc-finger protein family.</text>
</comment>
<dbReference type="Proteomes" id="UP001274896">
    <property type="component" value="Unassembled WGS sequence"/>
</dbReference>
<proteinExistence type="inferred from homology"/>
<evidence type="ECO:0000256" key="2">
    <source>
        <dbReference type="ARBA" id="ARBA00022723"/>
    </source>
</evidence>
<dbReference type="GO" id="GO:0003700">
    <property type="term" value="F:DNA-binding transcription factor activity"/>
    <property type="evidence" value="ECO:0007669"/>
    <property type="project" value="TreeGrafter"/>
</dbReference>
<dbReference type="GO" id="GO:0006357">
    <property type="term" value="P:regulation of transcription by RNA polymerase II"/>
    <property type="evidence" value="ECO:0007669"/>
    <property type="project" value="TreeGrafter"/>
</dbReference>
<organism evidence="14 15">
    <name type="scientific">Hemibagrus guttatus</name>
    <dbReference type="NCBI Taxonomy" id="175788"/>
    <lineage>
        <taxon>Eukaryota</taxon>
        <taxon>Metazoa</taxon>
        <taxon>Chordata</taxon>
        <taxon>Craniata</taxon>
        <taxon>Vertebrata</taxon>
        <taxon>Euteleostomi</taxon>
        <taxon>Actinopterygii</taxon>
        <taxon>Neopterygii</taxon>
        <taxon>Teleostei</taxon>
        <taxon>Ostariophysi</taxon>
        <taxon>Siluriformes</taxon>
        <taxon>Bagridae</taxon>
        <taxon>Hemibagrus</taxon>
    </lineage>
</organism>
<dbReference type="PROSITE" id="PS50157">
    <property type="entry name" value="ZINC_FINGER_C2H2_2"/>
    <property type="match status" value="3"/>
</dbReference>
<keyword evidence="2" id="KW-0479">Metal-binding</keyword>
<reference evidence="14" key="1">
    <citation type="submission" date="2023-06" db="EMBL/GenBank/DDBJ databases">
        <title>Male Hemibagrus guttatus genome.</title>
        <authorList>
            <person name="Bian C."/>
        </authorList>
    </citation>
    <scope>NUCLEOTIDE SEQUENCE</scope>
    <source>
        <strain evidence="14">Male_cb2023</strain>
        <tissue evidence="14">Muscle</tissue>
    </source>
</reference>
<dbReference type="PANTHER" id="PTHR24404:SF33">
    <property type="entry name" value="ZINC FINGER PROTEIN HELIOS"/>
    <property type="match status" value="1"/>
</dbReference>
<gene>
    <name evidence="14" type="ORF">QTP70_018409</name>
</gene>
<dbReference type="SUPFAM" id="SSF57667">
    <property type="entry name" value="beta-beta-alpha zinc fingers"/>
    <property type="match status" value="3"/>
</dbReference>
<keyword evidence="6" id="KW-0805">Transcription regulation</keyword>
<accession>A0AAE0R4W1</accession>
<evidence type="ECO:0000256" key="5">
    <source>
        <dbReference type="ARBA" id="ARBA00022833"/>
    </source>
</evidence>
<dbReference type="FunFam" id="3.30.160.60:FF:000080">
    <property type="entry name" value="IKAROS family zinc finger 4"/>
    <property type="match status" value="1"/>
</dbReference>
<dbReference type="InterPro" id="IPR050589">
    <property type="entry name" value="Ikaros_C2H2-ZF"/>
</dbReference>
<evidence type="ECO:0000256" key="1">
    <source>
        <dbReference type="ARBA" id="ARBA00004123"/>
    </source>
</evidence>
<dbReference type="GO" id="GO:0005634">
    <property type="term" value="C:nucleus"/>
    <property type="evidence" value="ECO:0007669"/>
    <property type="project" value="UniProtKB-SubCell"/>
</dbReference>
<dbReference type="InterPro" id="IPR013087">
    <property type="entry name" value="Znf_C2H2_type"/>
</dbReference>
<keyword evidence="5" id="KW-0862">Zinc</keyword>
<dbReference type="Pfam" id="PF00096">
    <property type="entry name" value="zf-C2H2"/>
    <property type="match status" value="3"/>
</dbReference>
<keyword evidence="15" id="KW-1185">Reference proteome</keyword>
<feature type="region of interest" description="Disordered" evidence="12">
    <location>
        <begin position="459"/>
        <end position="522"/>
    </location>
</feature>
<evidence type="ECO:0000256" key="3">
    <source>
        <dbReference type="ARBA" id="ARBA00022737"/>
    </source>
</evidence>
<evidence type="ECO:0000256" key="4">
    <source>
        <dbReference type="ARBA" id="ARBA00022771"/>
    </source>
</evidence>
<feature type="compositionally biased region" description="Polar residues" evidence="12">
    <location>
        <begin position="123"/>
        <end position="134"/>
    </location>
</feature>
<evidence type="ECO:0000256" key="10">
    <source>
        <dbReference type="ARBA" id="ARBA00038390"/>
    </source>
</evidence>
<evidence type="ECO:0000259" key="13">
    <source>
        <dbReference type="PROSITE" id="PS50157"/>
    </source>
</evidence>
<dbReference type="InterPro" id="IPR036236">
    <property type="entry name" value="Znf_C2H2_sf"/>
</dbReference>
<name>A0AAE0R4W1_9TELE</name>
<dbReference type="FunFam" id="3.30.160.60:FF:000073">
    <property type="entry name" value="IKAROS family zinc finger 1"/>
    <property type="match status" value="1"/>
</dbReference>
<dbReference type="EMBL" id="JAUCMX010000006">
    <property type="protein sequence ID" value="KAK3543385.1"/>
    <property type="molecule type" value="Genomic_DNA"/>
</dbReference>
<evidence type="ECO:0000256" key="9">
    <source>
        <dbReference type="ARBA" id="ARBA00023242"/>
    </source>
</evidence>
<dbReference type="SMART" id="SM00355">
    <property type="entry name" value="ZnF_C2H2"/>
    <property type="match status" value="5"/>
</dbReference>
<comment type="caution">
    <text evidence="14">The sequence shown here is derived from an EMBL/GenBank/DDBJ whole genome shotgun (WGS) entry which is preliminary data.</text>
</comment>
<evidence type="ECO:0000256" key="11">
    <source>
        <dbReference type="PROSITE-ProRule" id="PRU00042"/>
    </source>
</evidence>
<sequence>MSKGFDQLGLHSDISSFLMICFFFIGGGDGTDPSSALLSLIGTHPSHLGAVCLRKLSQRQFFGLFAQLLGSIHLLNIFTGGRPDKLGPRITVMEATDGYLASNGECSPRKEGSRMQMDLSLHTHNGQHSQSPTSPVEHKVKQEEETEEEAERRAVSQDETAHSGEEGSALEEPMIDSLNNLQDVGGGAEPPPDSAIRLPNGDRPFQCSQCGVSFTQKGNLLRHVKLHTGEKPFKCPFCSYACRRRDALTGHLRTHSVGKPHKCNYCGRSYKQRTSLEEHKERCHNYLQSSGMDTAPNPGPYAAELPKEPRAMGEVSNIVPFERPPVIERLQANVAKRKSTTPQKFVGEKMMRYSYPDLNFDLGLKYDKEAEIMQAHMMDQALSNSISYMNTETLRPIMSHPSLAMPEVVPMVNPLFHSVYPLGPRLERPSSRESLHLPHHPSHQPEFSARANGAIALTRPKTSQAVRGEVHDGRERSPSNSGHDSADSARSSPRDKLVNQTSASMRAALARPDEGAHQPGGRDGIRVFGPEGNEVRVFQCEHCRVLFLDHVMYTIHMGCHGYRDPLECNICGHCCKDRYEFSSHIVRGVHTFR</sequence>
<evidence type="ECO:0000256" key="7">
    <source>
        <dbReference type="ARBA" id="ARBA00023125"/>
    </source>
</evidence>
<dbReference type="Gene3D" id="3.30.160.60">
    <property type="entry name" value="Classic Zinc Finger"/>
    <property type="match status" value="3"/>
</dbReference>
<dbReference type="FunFam" id="3.30.160.60:FF:000372">
    <property type="entry name" value="IKAROS family zinc finger 4"/>
    <property type="match status" value="1"/>
</dbReference>
<evidence type="ECO:0000256" key="12">
    <source>
        <dbReference type="SAM" id="MobiDB-lite"/>
    </source>
</evidence>
<comment type="subcellular location">
    <subcellularLocation>
        <location evidence="1">Nucleus</location>
    </subcellularLocation>
</comment>
<keyword evidence="8" id="KW-0804">Transcription</keyword>
<feature type="compositionally biased region" description="Basic and acidic residues" evidence="12">
    <location>
        <begin position="468"/>
        <end position="477"/>
    </location>
</feature>
<keyword evidence="4 11" id="KW-0863">Zinc-finger</keyword>
<evidence type="ECO:0000256" key="8">
    <source>
        <dbReference type="ARBA" id="ARBA00023163"/>
    </source>
</evidence>
<feature type="region of interest" description="Disordered" evidence="12">
    <location>
        <begin position="123"/>
        <end position="172"/>
    </location>
</feature>
<keyword evidence="3" id="KW-0677">Repeat</keyword>
<dbReference type="AlphaFoldDB" id="A0AAE0R4W1"/>
<dbReference type="PANTHER" id="PTHR24404">
    <property type="entry name" value="ZINC FINGER PROTEIN"/>
    <property type="match status" value="1"/>
</dbReference>
<evidence type="ECO:0000313" key="15">
    <source>
        <dbReference type="Proteomes" id="UP001274896"/>
    </source>
</evidence>